<dbReference type="AlphaFoldDB" id="A0A9P7H7M4"/>
<dbReference type="PANTHER" id="PTHR43591:SF31">
    <property type="entry name" value="LAEA-LIKE, PUTATIVE (AFU_ORTHOLOGUE AFUA_8G01930)-RELATED"/>
    <property type="match status" value="1"/>
</dbReference>
<dbReference type="EMBL" id="JAGPUO010000011">
    <property type="protein sequence ID" value="KAG5659787.1"/>
    <property type="molecule type" value="Genomic_DNA"/>
</dbReference>
<evidence type="ECO:0000313" key="2">
    <source>
        <dbReference type="EMBL" id="KAG5659787.1"/>
    </source>
</evidence>
<evidence type="ECO:0000256" key="1">
    <source>
        <dbReference type="ARBA" id="ARBA00038158"/>
    </source>
</evidence>
<accession>A0A9P7H7M4</accession>
<protein>
    <recommendedName>
        <fullName evidence="4">Methyltransferase</fullName>
    </recommendedName>
</protein>
<gene>
    <name evidence="2" type="ORF">KAF25_002346</name>
</gene>
<name>A0A9P7H7M4_9HYPO</name>
<dbReference type="Proteomes" id="UP000782241">
    <property type="component" value="Unassembled WGS sequence"/>
</dbReference>
<keyword evidence="3" id="KW-1185">Reference proteome</keyword>
<reference evidence="2" key="1">
    <citation type="submission" date="2021-04" db="EMBL/GenBank/DDBJ databases">
        <title>Draft genome of Fusarium avenaceum strain F156N33, isolated from an atmospheric sample in Virginia.</title>
        <authorList>
            <person name="Yang S."/>
            <person name="Vinatzer B.A."/>
            <person name="Coleman J."/>
        </authorList>
    </citation>
    <scope>NUCLEOTIDE SEQUENCE</scope>
    <source>
        <strain evidence="2">F156N33</strain>
    </source>
</reference>
<sequence length="318" mass="36530">MRVQGDLDSSIGEDATSSTASLSSSILDFRQENGRTYHGYKDGKYHLPNDDRENDRLDLQHNLFLLTFDNKLGLSPPNLPDSKVKRVLDLGTGTGIWAIDFGDDHPEAEVIGVDLSPIQPTFVPPNVRFIIDDIHEDWGFSEPFDYIHSRMMNFSIPDWPEYFRKIYENLAPGGYIEIQEIDVMMKSDDGTLPDDGSIMTWSKLLNESSIKLQQAYQKIDEFKDIMSKVGFTEIVDTRFKWPSNHWPKDKKYKELGVWNNENIAIALESLTIAPFTRAHGWSIEDIQVFLTEVRKDLNNPRIHGYWPICSVYGRKPLV</sequence>
<dbReference type="GO" id="GO:0008168">
    <property type="term" value="F:methyltransferase activity"/>
    <property type="evidence" value="ECO:0007669"/>
    <property type="project" value="TreeGrafter"/>
</dbReference>
<dbReference type="Gene3D" id="3.40.50.150">
    <property type="entry name" value="Vaccinia Virus protein VP39"/>
    <property type="match status" value="1"/>
</dbReference>
<dbReference type="SUPFAM" id="SSF53335">
    <property type="entry name" value="S-adenosyl-L-methionine-dependent methyltransferases"/>
    <property type="match status" value="1"/>
</dbReference>
<comment type="caution">
    <text evidence="2">The sequence shown here is derived from an EMBL/GenBank/DDBJ whole genome shotgun (WGS) entry which is preliminary data.</text>
</comment>
<evidence type="ECO:0008006" key="4">
    <source>
        <dbReference type="Google" id="ProtNLM"/>
    </source>
</evidence>
<dbReference type="InterPro" id="IPR029063">
    <property type="entry name" value="SAM-dependent_MTases_sf"/>
</dbReference>
<proteinExistence type="inferred from homology"/>
<organism evidence="2 3">
    <name type="scientific">Fusarium avenaceum</name>
    <dbReference type="NCBI Taxonomy" id="40199"/>
    <lineage>
        <taxon>Eukaryota</taxon>
        <taxon>Fungi</taxon>
        <taxon>Dikarya</taxon>
        <taxon>Ascomycota</taxon>
        <taxon>Pezizomycotina</taxon>
        <taxon>Sordariomycetes</taxon>
        <taxon>Hypocreomycetidae</taxon>
        <taxon>Hypocreales</taxon>
        <taxon>Nectriaceae</taxon>
        <taxon>Fusarium</taxon>
        <taxon>Fusarium tricinctum species complex</taxon>
    </lineage>
</organism>
<comment type="similarity">
    <text evidence="1">Belongs to the methyltransferase superfamily. LaeA methyltransferase family.</text>
</comment>
<dbReference type="Pfam" id="PF13489">
    <property type="entry name" value="Methyltransf_23"/>
    <property type="match status" value="1"/>
</dbReference>
<dbReference type="PANTHER" id="PTHR43591">
    <property type="entry name" value="METHYLTRANSFERASE"/>
    <property type="match status" value="1"/>
</dbReference>
<dbReference type="CDD" id="cd02440">
    <property type="entry name" value="AdoMet_MTases"/>
    <property type="match status" value="1"/>
</dbReference>
<evidence type="ECO:0000313" key="3">
    <source>
        <dbReference type="Proteomes" id="UP000782241"/>
    </source>
</evidence>